<evidence type="ECO:0000256" key="2">
    <source>
        <dbReference type="ARBA" id="ARBA00022553"/>
    </source>
</evidence>
<dbReference type="Gene3D" id="2.30.29.30">
    <property type="entry name" value="Pleckstrin-homology domain (PH domain)/Phosphotyrosine-binding domain (PTB)"/>
    <property type="match status" value="1"/>
</dbReference>
<proteinExistence type="predicted"/>
<feature type="region of interest" description="Disordered" evidence="6">
    <location>
        <begin position="430"/>
        <end position="454"/>
    </location>
</feature>
<dbReference type="PANTHER" id="PTHR21258:SF55">
    <property type="entry name" value="FI23523P1"/>
    <property type="match status" value="1"/>
</dbReference>
<dbReference type="InterPro" id="IPR050996">
    <property type="entry name" value="Docking_Protein_DOK"/>
</dbReference>
<dbReference type="Pfam" id="PF02174">
    <property type="entry name" value="IRS"/>
    <property type="match status" value="1"/>
</dbReference>
<reference evidence="9 10" key="1">
    <citation type="submission" date="2025-05" db="UniProtKB">
        <authorList>
            <consortium name="RefSeq"/>
        </authorList>
    </citation>
    <scope>IDENTIFICATION</scope>
    <source>
        <tissue evidence="9 10">Muscle</tissue>
    </source>
</reference>
<evidence type="ECO:0000313" key="13">
    <source>
        <dbReference type="RefSeq" id="XP_022238046.1"/>
    </source>
</evidence>
<evidence type="ECO:0000259" key="7">
    <source>
        <dbReference type="PROSITE" id="PS51064"/>
    </source>
</evidence>
<dbReference type="PANTHER" id="PTHR21258">
    <property type="entry name" value="DOCKING PROTEIN RELATED"/>
    <property type="match status" value="1"/>
</dbReference>
<organism evidence="8 11">
    <name type="scientific">Limulus polyphemus</name>
    <name type="common">Atlantic horseshoe crab</name>
    <dbReference type="NCBI Taxonomy" id="6850"/>
    <lineage>
        <taxon>Eukaryota</taxon>
        <taxon>Metazoa</taxon>
        <taxon>Ecdysozoa</taxon>
        <taxon>Arthropoda</taxon>
        <taxon>Chelicerata</taxon>
        <taxon>Merostomata</taxon>
        <taxon>Xiphosura</taxon>
        <taxon>Limulidae</taxon>
        <taxon>Limulus</taxon>
    </lineage>
</organism>
<accession>A0ABM1S339</accession>
<evidence type="ECO:0000313" key="12">
    <source>
        <dbReference type="RefSeq" id="XP_022238045.1"/>
    </source>
</evidence>
<sequence>MGCVSSRTSLDDRRNIFNVWNIDDRGNHLNAGKIEVTESDLILYQHGKGVIRWPLRSLRRYGFDAELFSFECGRRCPTGPGIYAFKCRRAELLFNVLQESIQNTGGSGRGSVAGTPADQNNVTGVDVSLSASGSIASHLGHHGLDAADYLEPIRDNASTSAGITPQRSVGASVESCCILRNGTVTSTTGNSLQSRDTATMLGNEAGVSNLCSLSSSIRLANPHYMNEEIFAHVSRSTASFPSPVAHKYVKSIVNEDNSSKCVKRSLLHGKHPYVNGHVPPCGHLTCGFILASHCQARCPPEGSVISCVHCVDFNTNYTKLDELLKQEQTAKQQKEHFYVNISPDISNGSAIAKCGLINKTASNNLSQNNCITSPVSHPATSATGHLYANIGSPSSEGQEEKACIDETTKEESDSQMNYIILDLDQSSDKTNVVASPLSPPVSPPTSPLQQPEGYATIDFDKTAALSNSANPSMVNDDSVRKTRHNGIIPSSSP</sequence>
<evidence type="ECO:0000313" key="10">
    <source>
        <dbReference type="RefSeq" id="XP_022238043.1"/>
    </source>
</evidence>
<keyword evidence="5" id="KW-0449">Lipoprotein</keyword>
<dbReference type="RefSeq" id="XP_022238042.1">
    <property type="nucleotide sequence ID" value="XM_022382334.1"/>
</dbReference>
<dbReference type="InterPro" id="IPR002404">
    <property type="entry name" value="IRS_PTB"/>
</dbReference>
<dbReference type="RefSeq" id="XP_022238044.1">
    <property type="nucleotide sequence ID" value="XM_022382336.1"/>
</dbReference>
<evidence type="ECO:0000313" key="11">
    <source>
        <dbReference type="RefSeq" id="XP_022238044.1"/>
    </source>
</evidence>
<dbReference type="Proteomes" id="UP000694941">
    <property type="component" value="Unplaced"/>
</dbReference>
<evidence type="ECO:0000313" key="9">
    <source>
        <dbReference type="RefSeq" id="XP_022238042.1"/>
    </source>
</evidence>
<dbReference type="SMART" id="SM01244">
    <property type="entry name" value="IRS"/>
    <property type="match status" value="1"/>
</dbReference>
<feature type="compositionally biased region" description="Polar residues" evidence="6">
    <location>
        <begin position="466"/>
        <end position="475"/>
    </location>
</feature>
<evidence type="ECO:0000256" key="5">
    <source>
        <dbReference type="ARBA" id="ARBA00023288"/>
    </source>
</evidence>
<keyword evidence="2" id="KW-0597">Phosphoprotein</keyword>
<evidence type="ECO:0000256" key="1">
    <source>
        <dbReference type="ARBA" id="ARBA00004370"/>
    </source>
</evidence>
<keyword evidence="4" id="KW-0472">Membrane</keyword>
<dbReference type="SMART" id="SM00310">
    <property type="entry name" value="PTBI"/>
    <property type="match status" value="1"/>
</dbReference>
<dbReference type="RefSeq" id="XP_022238043.1">
    <property type="nucleotide sequence ID" value="XM_022382335.1"/>
</dbReference>
<protein>
    <submittedName>
        <fullName evidence="9 10">Uncharacterized protein LOC111085116</fullName>
    </submittedName>
</protein>
<evidence type="ECO:0000256" key="6">
    <source>
        <dbReference type="SAM" id="MobiDB-lite"/>
    </source>
</evidence>
<dbReference type="SUPFAM" id="SSF50729">
    <property type="entry name" value="PH domain-like"/>
    <property type="match status" value="1"/>
</dbReference>
<feature type="domain" description="IRS-type PTB" evidence="7">
    <location>
        <begin position="9"/>
        <end position="111"/>
    </location>
</feature>
<keyword evidence="3" id="KW-0519">Myristate</keyword>
<feature type="compositionally biased region" description="Pro residues" evidence="6">
    <location>
        <begin position="437"/>
        <end position="446"/>
    </location>
</feature>
<comment type="subcellular location">
    <subcellularLocation>
        <location evidence="1">Membrane</location>
    </subcellularLocation>
</comment>
<name>A0ABM1S339_LIMPO</name>
<dbReference type="RefSeq" id="XP_022238045.1">
    <property type="nucleotide sequence ID" value="XM_022382337.1"/>
</dbReference>
<dbReference type="GeneID" id="111085116"/>
<gene>
    <name evidence="9 10 11 12 13" type="primary">LOC111085116</name>
</gene>
<keyword evidence="8" id="KW-1185">Reference proteome</keyword>
<dbReference type="InterPro" id="IPR011993">
    <property type="entry name" value="PH-like_dom_sf"/>
</dbReference>
<evidence type="ECO:0000256" key="3">
    <source>
        <dbReference type="ARBA" id="ARBA00022707"/>
    </source>
</evidence>
<evidence type="ECO:0000313" key="8">
    <source>
        <dbReference type="Proteomes" id="UP000694941"/>
    </source>
</evidence>
<dbReference type="InterPro" id="IPR038742">
    <property type="entry name" value="FRS2_PTB"/>
</dbReference>
<dbReference type="RefSeq" id="XP_022238046.1">
    <property type="nucleotide sequence ID" value="XM_022382338.1"/>
</dbReference>
<evidence type="ECO:0000256" key="4">
    <source>
        <dbReference type="ARBA" id="ARBA00023136"/>
    </source>
</evidence>
<feature type="region of interest" description="Disordered" evidence="6">
    <location>
        <begin position="466"/>
        <end position="493"/>
    </location>
</feature>
<dbReference type="CDD" id="cd01202">
    <property type="entry name" value="PTB_FRS2"/>
    <property type="match status" value="1"/>
</dbReference>
<dbReference type="PROSITE" id="PS51064">
    <property type="entry name" value="IRS_PTB"/>
    <property type="match status" value="1"/>
</dbReference>